<name>A0A7Z2ZLD4_9BACL</name>
<dbReference type="Pfam" id="PF01872">
    <property type="entry name" value="RibD_C"/>
    <property type="match status" value="1"/>
</dbReference>
<evidence type="ECO:0000313" key="3">
    <source>
        <dbReference type="Proteomes" id="UP000502248"/>
    </source>
</evidence>
<dbReference type="GO" id="GO:0008703">
    <property type="term" value="F:5-amino-6-(5-phosphoribosylamino)uracil reductase activity"/>
    <property type="evidence" value="ECO:0007669"/>
    <property type="project" value="InterPro"/>
</dbReference>
<dbReference type="SUPFAM" id="SSF53597">
    <property type="entry name" value="Dihydrofolate reductase-like"/>
    <property type="match status" value="1"/>
</dbReference>
<dbReference type="KEGG" id="cheb:HH215_12480"/>
<reference evidence="2 3" key="1">
    <citation type="submission" date="2020-04" db="EMBL/GenBank/DDBJ databases">
        <title>Genome sequencing of novel species.</title>
        <authorList>
            <person name="Heo J."/>
            <person name="Kim S.-J."/>
            <person name="Kim J.-S."/>
            <person name="Hong S.-B."/>
            <person name="Kwon S.-W."/>
        </authorList>
    </citation>
    <scope>NUCLEOTIDE SEQUENCE [LARGE SCALE GENOMIC DNA]</scope>
    <source>
        <strain evidence="2 3">MFER-1</strain>
    </source>
</reference>
<dbReference type="InterPro" id="IPR024072">
    <property type="entry name" value="DHFR-like_dom_sf"/>
</dbReference>
<dbReference type="RefSeq" id="WP_169280205.1">
    <property type="nucleotide sequence ID" value="NZ_CP051680.1"/>
</dbReference>
<gene>
    <name evidence="2" type="ORF">HH215_12480</name>
</gene>
<dbReference type="PANTHER" id="PTHR38011">
    <property type="entry name" value="DIHYDROFOLATE REDUCTASE FAMILY PROTEIN (AFU_ORTHOLOGUE AFUA_8G06820)"/>
    <property type="match status" value="1"/>
</dbReference>
<organism evidence="2 3">
    <name type="scientific">Cohnella herbarum</name>
    <dbReference type="NCBI Taxonomy" id="2728023"/>
    <lineage>
        <taxon>Bacteria</taxon>
        <taxon>Bacillati</taxon>
        <taxon>Bacillota</taxon>
        <taxon>Bacilli</taxon>
        <taxon>Bacillales</taxon>
        <taxon>Paenibacillaceae</taxon>
        <taxon>Cohnella</taxon>
    </lineage>
</organism>
<protein>
    <submittedName>
        <fullName evidence="2">Dihydrofolate reductase</fullName>
    </submittedName>
</protein>
<feature type="domain" description="Bacterial bifunctional deaminase-reductase C-terminal" evidence="1">
    <location>
        <begin position="8"/>
        <end position="183"/>
    </location>
</feature>
<dbReference type="InterPro" id="IPR002734">
    <property type="entry name" value="RibDG_C"/>
</dbReference>
<dbReference type="Gene3D" id="3.40.430.10">
    <property type="entry name" value="Dihydrofolate Reductase, subunit A"/>
    <property type="match status" value="1"/>
</dbReference>
<dbReference type="InterPro" id="IPR050765">
    <property type="entry name" value="Riboflavin_Biosynth_HTPR"/>
</dbReference>
<accession>A0A7Z2ZLD4</accession>
<sequence>MNKIKVLNRISIDGYFASTNEAAFGMDWFIHDPEVDQAAHAIGGKMNILILGGTTFRGFERYWLPVLHKPDAPSHLKEIAQELTDMTKIVFSKTINETEWDNTEIYYDNLIEVVRQLKRDASSDILVLGSGSIVQQLAEKELIDEYIFIVSPVVAGKGKPLFEHVKQFALTPLEARTFESGNVVLHYVVNK</sequence>
<dbReference type="PANTHER" id="PTHR38011:SF11">
    <property type="entry name" value="2,5-DIAMINO-6-RIBOSYLAMINO-4(3H)-PYRIMIDINONE 5'-PHOSPHATE REDUCTASE"/>
    <property type="match status" value="1"/>
</dbReference>
<evidence type="ECO:0000259" key="1">
    <source>
        <dbReference type="Pfam" id="PF01872"/>
    </source>
</evidence>
<keyword evidence="3" id="KW-1185">Reference proteome</keyword>
<dbReference type="GO" id="GO:0009231">
    <property type="term" value="P:riboflavin biosynthetic process"/>
    <property type="evidence" value="ECO:0007669"/>
    <property type="project" value="InterPro"/>
</dbReference>
<proteinExistence type="predicted"/>
<dbReference type="EMBL" id="CP051680">
    <property type="protein sequence ID" value="QJD83918.1"/>
    <property type="molecule type" value="Genomic_DNA"/>
</dbReference>
<evidence type="ECO:0000313" key="2">
    <source>
        <dbReference type="EMBL" id="QJD83918.1"/>
    </source>
</evidence>
<dbReference type="AlphaFoldDB" id="A0A7Z2ZLD4"/>
<dbReference type="Proteomes" id="UP000502248">
    <property type="component" value="Chromosome"/>
</dbReference>